<dbReference type="AlphaFoldDB" id="A0AA95GBD2"/>
<proteinExistence type="predicted"/>
<dbReference type="EMBL" id="CP123498">
    <property type="protein sequence ID" value="WGL95856.1"/>
    <property type="molecule type" value="Genomic_DNA"/>
</dbReference>
<name>A0AA95GBD2_9GAMM</name>
<dbReference type="Proteomes" id="UP001177597">
    <property type="component" value="Chromosome"/>
</dbReference>
<organism evidence="1 2">
    <name type="scientific">Arsenophonus nasoniae</name>
    <name type="common">son-killer infecting Nasonia vitripennis</name>
    <dbReference type="NCBI Taxonomy" id="638"/>
    <lineage>
        <taxon>Bacteria</taxon>
        <taxon>Pseudomonadati</taxon>
        <taxon>Pseudomonadota</taxon>
        <taxon>Gammaproteobacteria</taxon>
        <taxon>Enterobacterales</taxon>
        <taxon>Morganellaceae</taxon>
        <taxon>Arsenophonus</taxon>
    </lineage>
</organism>
<accession>A0AA95GBD2</accession>
<evidence type="ECO:0000313" key="1">
    <source>
        <dbReference type="EMBL" id="WGL95856.1"/>
    </source>
</evidence>
<dbReference type="RefSeq" id="WP_280629594.1">
    <property type="nucleotide sequence ID" value="NZ_CP123498.1"/>
</dbReference>
<protein>
    <submittedName>
        <fullName evidence="1">Uncharacterized protein</fullName>
    </submittedName>
</protein>
<sequence length="173" mass="21079">MPIKINDATNIFINNNNINLKENNENGLLFFIKNFFYQIITCGLKRSLYEVRAEKEKELFNMAFSVYKNIPLSFSEIKKDYHRNMYLSPYREYKIHQCEYNIYISKLNKEGDEIINSRIELANLNKREYFENFKEKFSEIKEHNDYKNIVDNNYIIINELKYYNINMLLNFKK</sequence>
<evidence type="ECO:0000313" key="2">
    <source>
        <dbReference type="Proteomes" id="UP001177597"/>
    </source>
</evidence>
<reference evidence="1" key="1">
    <citation type="submission" date="2023-04" db="EMBL/GenBank/DDBJ databases">
        <title>Genome dynamics across the evolutionary transition to endosymbiosis.</title>
        <authorList>
            <person name="Siozios S."/>
            <person name="Nadal-Jimenez P."/>
            <person name="Azagi T."/>
            <person name="Sprong H."/>
            <person name="Frost C.L."/>
            <person name="Parratt S.R."/>
            <person name="Taylor G."/>
            <person name="Brettell L."/>
            <person name="Lew K.C."/>
            <person name="Croft L."/>
            <person name="King K.C."/>
            <person name="Brockhurst M.A."/>
            <person name="Hypsa V."/>
            <person name="Novakova E."/>
            <person name="Darby A.C."/>
            <person name="Hurst G.D.D."/>
        </authorList>
    </citation>
    <scope>NUCLEOTIDE SEQUENCE</scope>
    <source>
        <strain evidence="1">AIh</strain>
    </source>
</reference>
<gene>
    <name evidence="1" type="ORF">QE207_04485</name>
</gene>